<protein>
    <submittedName>
        <fullName evidence="1">Transcriptional regulator</fullName>
    </submittedName>
</protein>
<dbReference type="EMBL" id="PZHR01000852">
    <property type="protein sequence ID" value="PTK42344.1"/>
    <property type="molecule type" value="Genomic_DNA"/>
</dbReference>
<reference evidence="1 2" key="1">
    <citation type="journal article" date="2016" name="Front. Microbiol.">
        <title>Comprehensive Phylogenetic Analysis of Bovine Non-aureus Staphylococci Species Based on Whole-Genome Sequencing.</title>
        <authorList>
            <person name="Naushad S."/>
            <person name="Barkema H.W."/>
            <person name="Luby C."/>
            <person name="Condas L.A."/>
            <person name="Nobrega D.B."/>
            <person name="Carson D.A."/>
            <person name="De Buck J."/>
        </authorList>
    </citation>
    <scope>NUCLEOTIDE SEQUENCE [LARGE SCALE GENOMIC DNA]</scope>
    <source>
        <strain evidence="1 2">SNUC 4337</strain>
    </source>
</reference>
<accession>A0A2T4S515</accession>
<feature type="non-terminal residue" evidence="1">
    <location>
        <position position="1"/>
    </location>
</feature>
<name>A0A2T4S515_9STAP</name>
<dbReference type="Proteomes" id="UP000240400">
    <property type="component" value="Unassembled WGS sequence"/>
</dbReference>
<dbReference type="AlphaFoldDB" id="A0A2T4S515"/>
<comment type="caution">
    <text evidence="1">The sequence shown here is derived from an EMBL/GenBank/DDBJ whole genome shotgun (WGS) entry which is preliminary data.</text>
</comment>
<gene>
    <name evidence="1" type="ORF">BUZ61_17605</name>
</gene>
<organism evidence="1 2">
    <name type="scientific">Staphylococcus nepalensis</name>
    <dbReference type="NCBI Taxonomy" id="214473"/>
    <lineage>
        <taxon>Bacteria</taxon>
        <taxon>Bacillati</taxon>
        <taxon>Bacillota</taxon>
        <taxon>Bacilli</taxon>
        <taxon>Bacillales</taxon>
        <taxon>Staphylococcaceae</taxon>
        <taxon>Staphylococcus</taxon>
    </lineage>
</organism>
<evidence type="ECO:0000313" key="2">
    <source>
        <dbReference type="Proteomes" id="UP000240400"/>
    </source>
</evidence>
<sequence length="27" mass="3342">AKEHELQMQYYREFTIEEVLRETLTAI</sequence>
<proteinExistence type="predicted"/>
<evidence type="ECO:0000313" key="1">
    <source>
        <dbReference type="EMBL" id="PTK42344.1"/>
    </source>
</evidence>